<comment type="caution">
    <text evidence="3">The sequence shown here is derived from an EMBL/GenBank/DDBJ whole genome shotgun (WGS) entry which is preliminary data.</text>
</comment>
<dbReference type="SUPFAM" id="SSF53474">
    <property type="entry name" value="alpha/beta-Hydrolases"/>
    <property type="match status" value="1"/>
</dbReference>
<feature type="compositionally biased region" description="Basic and acidic residues" evidence="1">
    <location>
        <begin position="171"/>
        <end position="180"/>
    </location>
</feature>
<evidence type="ECO:0000313" key="4">
    <source>
        <dbReference type="Proteomes" id="UP000278332"/>
    </source>
</evidence>
<dbReference type="Gene3D" id="3.40.50.1820">
    <property type="entry name" value="alpha/beta hydrolase"/>
    <property type="match status" value="1"/>
</dbReference>
<gene>
    <name evidence="3" type="ORF">ALP84_03681</name>
</gene>
<dbReference type="Proteomes" id="UP000278332">
    <property type="component" value="Unassembled WGS sequence"/>
</dbReference>
<protein>
    <recommendedName>
        <fullName evidence="5">Hydrolase or acyltransferase</fullName>
    </recommendedName>
</protein>
<feature type="chain" id="PRO_5018281539" description="Hydrolase or acyltransferase" evidence="2">
    <location>
        <begin position="27"/>
        <end position="319"/>
    </location>
</feature>
<evidence type="ECO:0000256" key="1">
    <source>
        <dbReference type="SAM" id="MobiDB-lite"/>
    </source>
</evidence>
<evidence type="ECO:0000256" key="2">
    <source>
        <dbReference type="SAM" id="SignalP"/>
    </source>
</evidence>
<evidence type="ECO:0000313" key="3">
    <source>
        <dbReference type="EMBL" id="RMR61086.1"/>
    </source>
</evidence>
<reference evidence="3 4" key="1">
    <citation type="submission" date="2018-08" db="EMBL/GenBank/DDBJ databases">
        <title>Recombination of ecologically and evolutionarily significant loci maintains genetic cohesion in the Pseudomonas syringae species complex.</title>
        <authorList>
            <person name="Dillon M."/>
            <person name="Thakur S."/>
            <person name="Almeida R.N.D."/>
            <person name="Weir B.S."/>
            <person name="Guttman D.S."/>
        </authorList>
    </citation>
    <scope>NUCLEOTIDE SEQUENCE [LARGE SCALE GENOMIC DNA]</scope>
    <source>
        <strain evidence="3 4">ICMP 6917</strain>
    </source>
</reference>
<name>A0A3M4WAM3_PSECI</name>
<feature type="signal peptide" evidence="2">
    <location>
        <begin position="1"/>
        <end position="26"/>
    </location>
</feature>
<keyword evidence="2" id="KW-0732">Signal</keyword>
<dbReference type="InterPro" id="IPR022529">
    <property type="entry name" value="DUF3530"/>
</dbReference>
<dbReference type="AlphaFoldDB" id="A0A3M4WAM3"/>
<dbReference type="InterPro" id="IPR029058">
    <property type="entry name" value="AB_hydrolase_fold"/>
</dbReference>
<organism evidence="3 4">
    <name type="scientific">Pseudomonas cichorii</name>
    <dbReference type="NCBI Taxonomy" id="36746"/>
    <lineage>
        <taxon>Bacteria</taxon>
        <taxon>Pseudomonadati</taxon>
        <taxon>Pseudomonadota</taxon>
        <taxon>Gammaproteobacteria</taxon>
        <taxon>Pseudomonadales</taxon>
        <taxon>Pseudomonadaceae</taxon>
        <taxon>Pseudomonas</taxon>
    </lineage>
</organism>
<dbReference type="EMBL" id="RBRY01000036">
    <property type="protein sequence ID" value="RMR61086.1"/>
    <property type="molecule type" value="Genomic_DNA"/>
</dbReference>
<feature type="compositionally biased region" description="Basic and acidic residues" evidence="1">
    <location>
        <begin position="141"/>
        <end position="160"/>
    </location>
</feature>
<dbReference type="Pfam" id="PF12048">
    <property type="entry name" value="DUF3530"/>
    <property type="match status" value="1"/>
</dbReference>
<proteinExistence type="predicted"/>
<accession>A0A3M4WAM3</accession>
<feature type="region of interest" description="Disordered" evidence="1">
    <location>
        <begin position="141"/>
        <end position="180"/>
    </location>
</feature>
<dbReference type="RefSeq" id="WP_122320539.1">
    <property type="nucleotide sequence ID" value="NZ_RBRY01000036.1"/>
</dbReference>
<feature type="compositionally biased region" description="Low complexity" evidence="1">
    <location>
        <begin position="161"/>
        <end position="170"/>
    </location>
</feature>
<evidence type="ECO:0008006" key="5">
    <source>
        <dbReference type="Google" id="ProtNLM"/>
    </source>
</evidence>
<sequence>MSHTFRTTLPALLLSLIVPCALPVVAANPAPAKDAASAEAPVERAPLLTRAQEDAIALERQLPPQDLQQLQAGDESFLALWKPANSADPKGAVILLPGAGESADWPDVVGPLRRKFPDTGWATLSITLPDVQDEALMPREPDAPAAEEKPKDASKDDTAKAADTTAQAGDEVAKAAEAEERAKAEAEHIFARIESAINFAQQNKARSIVLIGHSSGAYWAARFLNERQSPLVQKFAMVAAREPVNTKPSLLELVPTLKMKTADFIYKNQSPQAASSRLQVSKRAKGAGFTQVALINIVGNEEAEQEQIFRRIRGWVEAE</sequence>